<gene>
    <name evidence="15" type="primary">cysK</name>
    <name evidence="15" type="ORF">PROFFT_A_03840</name>
</gene>
<feature type="binding site" evidence="11">
    <location>
        <begin position="194"/>
        <end position="198"/>
    </location>
    <ligand>
        <name>pyridoxal 5'-phosphate</name>
        <dbReference type="ChEBI" id="CHEBI:597326"/>
    </ligand>
</feature>
<feature type="binding site" evidence="11">
    <location>
        <position position="289"/>
    </location>
    <ligand>
        <name>pyridoxal 5'-phosphate</name>
        <dbReference type="ChEBI" id="CHEBI:597326"/>
    </ligand>
</feature>
<sequence>MYNKVIFSVFNRVNVPAMSKIFQDNSLTVGHSPLVRLNRIGNGCILAKVESRNPSFSVKDRIGANMIWDAEKRGLLKPGIELVESTSGNTGIALAFVAASRGYKITLTMPDTMSLERRKLLEALGAKLVLTDGTKGMKGAISKAQEIVASNPDRFLLLEQFSNPANPEIHEKTTGPEIWEDTGGEVDVLVSGVGTGGTLTGTTNYLKNIKGKKIITVAVEPETSPVITQALAGQEIQPGPHKIQGIGPGFIPDNLDLNLIDRVERVGNDDSIKMARLLMKDEGILAGISSGAAVIAAVRIANELEFTNKKIVVILPSSGERYLSTDLFAIQ</sequence>
<evidence type="ECO:0000256" key="11">
    <source>
        <dbReference type="PIRSR" id="PIRSR605856-50"/>
    </source>
</evidence>
<dbReference type="NCBIfam" id="NF007989">
    <property type="entry name" value="PRK10717.1"/>
    <property type="match status" value="1"/>
</dbReference>
<dbReference type="PANTHER" id="PTHR10314">
    <property type="entry name" value="CYSTATHIONINE BETA-SYNTHASE"/>
    <property type="match status" value="1"/>
</dbReference>
<dbReference type="UniPathway" id="UPA00136">
    <property type="reaction ID" value="UER00200"/>
</dbReference>
<comment type="pathway">
    <text evidence="2">Amino-acid biosynthesis; L-cysteine biosynthesis; L-cysteine from L-serine: step 2/2.</text>
</comment>
<protein>
    <recommendedName>
        <fullName evidence="5 13">Cysteine synthase</fullName>
        <ecNumber evidence="4 13">2.5.1.47</ecNumber>
    </recommendedName>
</protein>
<dbReference type="Pfam" id="PF00291">
    <property type="entry name" value="PALP"/>
    <property type="match status" value="1"/>
</dbReference>
<evidence type="ECO:0000256" key="9">
    <source>
        <dbReference type="ARBA" id="ARBA00023192"/>
    </source>
</evidence>
<dbReference type="PROSITE" id="PS00901">
    <property type="entry name" value="CYS_SYNTHASE"/>
    <property type="match status" value="1"/>
</dbReference>
<accession>A0A8E4EYG7</accession>
<dbReference type="GO" id="GO:0016829">
    <property type="term" value="F:lyase activity"/>
    <property type="evidence" value="ECO:0007669"/>
    <property type="project" value="UniProtKB-KW"/>
</dbReference>
<evidence type="ECO:0000313" key="16">
    <source>
        <dbReference type="Proteomes" id="UP000683585"/>
    </source>
</evidence>
<dbReference type="Proteomes" id="UP000683585">
    <property type="component" value="Chromosome"/>
</dbReference>
<dbReference type="GO" id="GO:0006535">
    <property type="term" value="P:cysteine biosynthetic process from serine"/>
    <property type="evidence" value="ECO:0007669"/>
    <property type="project" value="UniProtKB-UniRule"/>
</dbReference>
<dbReference type="AlphaFoldDB" id="A0A8E4EYG7"/>
<dbReference type="CDD" id="cd01561">
    <property type="entry name" value="CBS_like"/>
    <property type="match status" value="1"/>
</dbReference>
<comment type="similarity">
    <text evidence="3 13">Belongs to the cysteine synthase/cystathionine beta-synthase family.</text>
</comment>
<dbReference type="Gene3D" id="3.40.50.1100">
    <property type="match status" value="2"/>
</dbReference>
<dbReference type="GO" id="GO:0004124">
    <property type="term" value="F:cysteine synthase activity"/>
    <property type="evidence" value="ECO:0007669"/>
    <property type="project" value="UniProtKB-UniRule"/>
</dbReference>
<keyword evidence="16" id="KW-1185">Reference proteome</keyword>
<dbReference type="FunFam" id="3.40.50.1100:FF:000002">
    <property type="entry name" value="Cysteine synthase"/>
    <property type="match status" value="1"/>
</dbReference>
<dbReference type="InterPro" id="IPR050214">
    <property type="entry name" value="Cys_Synth/Cystath_Beta-Synth"/>
</dbReference>
<dbReference type="FunFam" id="3.40.50.1100:FF:000118">
    <property type="entry name" value="Related to CYS4-cystathionine beta-synthase"/>
    <property type="match status" value="1"/>
</dbReference>
<keyword evidence="8 11" id="KW-0663">Pyridoxal phosphate</keyword>
<keyword evidence="9 13" id="KW-0198">Cysteine biosynthesis</keyword>
<comment type="cofactor">
    <cofactor evidence="1 11 13">
        <name>pyridoxal 5'-phosphate</name>
        <dbReference type="ChEBI" id="CHEBI:597326"/>
    </cofactor>
</comment>
<evidence type="ECO:0000256" key="5">
    <source>
        <dbReference type="ARBA" id="ARBA00019371"/>
    </source>
</evidence>
<feature type="modified residue" description="N6-(pyridoxal phosphate)lysine" evidence="12">
    <location>
        <position position="59"/>
    </location>
</feature>
<evidence type="ECO:0000256" key="6">
    <source>
        <dbReference type="ARBA" id="ARBA00022605"/>
    </source>
</evidence>
<organism evidence="15 16">
    <name type="scientific">Candidatus Profftia tarda</name>
    <dbReference type="NCBI Taxonomy" id="1177216"/>
    <lineage>
        <taxon>Bacteria</taxon>
        <taxon>Pseudomonadati</taxon>
        <taxon>Pseudomonadota</taxon>
        <taxon>Gammaproteobacteria</taxon>
        <taxon>Enterobacterales</taxon>
        <taxon>Enterobacteriaceae</taxon>
        <taxon>Candidatus Profftia</taxon>
    </lineage>
</organism>
<dbReference type="InterPro" id="IPR036052">
    <property type="entry name" value="TrpB-like_PALP_sf"/>
</dbReference>
<keyword evidence="15" id="KW-0456">Lyase</keyword>
<proteinExistence type="inferred from homology"/>
<evidence type="ECO:0000256" key="10">
    <source>
        <dbReference type="ARBA" id="ARBA00047931"/>
    </source>
</evidence>
<comment type="catalytic activity">
    <reaction evidence="10 13">
        <text>O-acetyl-L-serine + hydrogen sulfide = L-cysteine + acetate</text>
        <dbReference type="Rhea" id="RHEA:14829"/>
        <dbReference type="ChEBI" id="CHEBI:29919"/>
        <dbReference type="ChEBI" id="CHEBI:30089"/>
        <dbReference type="ChEBI" id="CHEBI:35235"/>
        <dbReference type="ChEBI" id="CHEBI:58340"/>
        <dbReference type="EC" id="2.5.1.47"/>
    </reaction>
</comment>
<keyword evidence="6 13" id="KW-0028">Amino-acid biosynthesis</keyword>
<dbReference type="InterPro" id="IPR005859">
    <property type="entry name" value="CysK"/>
</dbReference>
<evidence type="ECO:0000259" key="14">
    <source>
        <dbReference type="Pfam" id="PF00291"/>
    </source>
</evidence>
<dbReference type="InterPro" id="IPR005856">
    <property type="entry name" value="Cys_synth"/>
</dbReference>
<dbReference type="NCBIfam" id="TIGR01136">
    <property type="entry name" value="cysKM"/>
    <property type="match status" value="1"/>
</dbReference>
<dbReference type="EMBL" id="LR890047">
    <property type="protein sequence ID" value="CAD6510529.1"/>
    <property type="molecule type" value="Genomic_DNA"/>
</dbReference>
<dbReference type="KEGG" id="ptf:PROFFT_A_03840"/>
<evidence type="ECO:0000256" key="3">
    <source>
        <dbReference type="ARBA" id="ARBA00007103"/>
    </source>
</evidence>
<dbReference type="NCBIfam" id="TIGR01139">
    <property type="entry name" value="cysK"/>
    <property type="match status" value="1"/>
</dbReference>
<evidence type="ECO:0000256" key="2">
    <source>
        <dbReference type="ARBA" id="ARBA00004962"/>
    </source>
</evidence>
<evidence type="ECO:0000256" key="4">
    <source>
        <dbReference type="ARBA" id="ARBA00012681"/>
    </source>
</evidence>
<evidence type="ECO:0000313" key="15">
    <source>
        <dbReference type="EMBL" id="CAD6510529.1"/>
    </source>
</evidence>
<feature type="domain" description="Tryptophan synthase beta chain-like PALP" evidence="14">
    <location>
        <begin position="27"/>
        <end position="316"/>
    </location>
</feature>
<evidence type="ECO:0000256" key="7">
    <source>
        <dbReference type="ARBA" id="ARBA00022679"/>
    </source>
</evidence>
<dbReference type="EC" id="2.5.1.47" evidence="4 13"/>
<dbReference type="SUPFAM" id="SSF53686">
    <property type="entry name" value="Tryptophan synthase beta subunit-like PLP-dependent enzymes"/>
    <property type="match status" value="1"/>
</dbReference>
<evidence type="ECO:0000256" key="13">
    <source>
        <dbReference type="RuleBase" id="RU003985"/>
    </source>
</evidence>
<keyword evidence="7 13" id="KW-0808">Transferase</keyword>
<evidence type="ECO:0000256" key="12">
    <source>
        <dbReference type="PIRSR" id="PIRSR605856-51"/>
    </source>
</evidence>
<feature type="binding site" evidence="11">
    <location>
        <position position="89"/>
    </location>
    <ligand>
        <name>pyridoxal 5'-phosphate</name>
        <dbReference type="ChEBI" id="CHEBI:597326"/>
    </ligand>
</feature>
<evidence type="ECO:0000256" key="1">
    <source>
        <dbReference type="ARBA" id="ARBA00001933"/>
    </source>
</evidence>
<reference evidence="15" key="1">
    <citation type="submission" date="2020-10" db="EMBL/GenBank/DDBJ databases">
        <authorList>
            <person name="Szabo G."/>
        </authorList>
    </citation>
    <scope>NUCLEOTIDE SEQUENCE</scope>
    <source>
        <strain evidence="15">PROFFT</strain>
    </source>
</reference>
<dbReference type="InterPro" id="IPR001216">
    <property type="entry name" value="P-phosphate_BS"/>
</dbReference>
<dbReference type="InterPro" id="IPR001926">
    <property type="entry name" value="TrpB-like_PALP"/>
</dbReference>
<evidence type="ECO:0000256" key="8">
    <source>
        <dbReference type="ARBA" id="ARBA00022898"/>
    </source>
</evidence>
<name>A0A8E4EYG7_9ENTR</name>